<evidence type="ECO:0000256" key="1">
    <source>
        <dbReference type="ARBA" id="ARBA00022490"/>
    </source>
</evidence>
<evidence type="ECO:0000256" key="8">
    <source>
        <dbReference type="ARBA" id="ARBA00023163"/>
    </source>
</evidence>
<keyword evidence="6 9" id="KW-0238">DNA-binding</keyword>
<evidence type="ECO:0000256" key="6">
    <source>
        <dbReference type="ARBA" id="ARBA00023125"/>
    </source>
</evidence>
<keyword evidence="11" id="KW-0282">Flagellum</keyword>
<evidence type="ECO:0000256" key="7">
    <source>
        <dbReference type="ARBA" id="ARBA00023159"/>
    </source>
</evidence>
<comment type="cofactor">
    <cofactor evidence="9">
        <name>Zn(2+)</name>
        <dbReference type="ChEBI" id="CHEBI:29105"/>
    </cofactor>
    <text evidence="9">Binds 1 zinc ion per subunit.</text>
</comment>
<reference evidence="11 12" key="1">
    <citation type="submission" date="2020-05" db="EMBL/GenBank/DDBJ databases">
        <title>Aquincola sp. isolate from soil.</title>
        <authorList>
            <person name="Han J."/>
            <person name="Kim D.-U."/>
        </authorList>
    </citation>
    <scope>NUCLEOTIDE SEQUENCE [LARGE SCALE GENOMIC DNA]</scope>
    <source>
        <strain evidence="11 12">S2</strain>
    </source>
</reference>
<feature type="binding site" evidence="9">
    <location>
        <position position="157"/>
    </location>
    <ligand>
        <name>Zn(2+)</name>
        <dbReference type="ChEBI" id="CHEBI:29105"/>
    </ligand>
</feature>
<evidence type="ECO:0000256" key="10">
    <source>
        <dbReference type="PIRNR" id="PIRNR003159"/>
    </source>
</evidence>
<dbReference type="Pfam" id="PF05280">
    <property type="entry name" value="FlhC"/>
    <property type="match status" value="1"/>
</dbReference>
<protein>
    <recommendedName>
        <fullName evidence="9 10">Flagellar transcriptional regulator FlhC</fullName>
    </recommendedName>
</protein>
<proteinExistence type="inferred from homology"/>
<dbReference type="NCBIfam" id="NF009365">
    <property type="entry name" value="PRK12722.1"/>
    <property type="match status" value="1"/>
</dbReference>
<keyword evidence="7 9" id="KW-0010">Activator</keyword>
<dbReference type="RefSeq" id="WP_173128780.1">
    <property type="nucleotide sequence ID" value="NZ_JABRWJ010000008.1"/>
</dbReference>
<sequence length="188" mass="21013">MGAKSILTEAKQIETAVELIRLGARLQVLESETDLSYERLLRLYKEVAGKSPSKGQLPFSTDWFMTWQPNIHASLFLNIHEYLNKVAELDEIDTVIKAYKLYLEQVNAQEIEPQLSVTRAWRLVKFIDNGMLSMTKCSKCGGHFVTHPHEIARHYVCGLCNPPARAGKGRAAGGLRLAGNEDVAAHAH</sequence>
<keyword evidence="1 9" id="KW-0963">Cytoplasm</keyword>
<dbReference type="PIRSF" id="PIRSF003159">
    <property type="entry name" value="FlhC"/>
    <property type="match status" value="1"/>
</dbReference>
<keyword evidence="3 9" id="KW-1005">Bacterial flagellum biogenesis</keyword>
<comment type="caution">
    <text evidence="11">The sequence shown here is derived from an EMBL/GenBank/DDBJ whole genome shotgun (WGS) entry which is preliminary data.</text>
</comment>
<dbReference type="Proteomes" id="UP000737171">
    <property type="component" value="Unassembled WGS sequence"/>
</dbReference>
<accession>A0ABX2END9</accession>
<evidence type="ECO:0000256" key="3">
    <source>
        <dbReference type="ARBA" id="ARBA00022795"/>
    </source>
</evidence>
<feature type="binding site" evidence="9">
    <location>
        <position position="137"/>
    </location>
    <ligand>
        <name>Zn(2+)</name>
        <dbReference type="ChEBI" id="CHEBI:29105"/>
    </ligand>
</feature>
<evidence type="ECO:0000256" key="2">
    <source>
        <dbReference type="ARBA" id="ARBA00022723"/>
    </source>
</evidence>
<evidence type="ECO:0000313" key="12">
    <source>
        <dbReference type="Proteomes" id="UP000737171"/>
    </source>
</evidence>
<keyword evidence="11" id="KW-0966">Cell projection</keyword>
<gene>
    <name evidence="9 11" type="primary">flhC</name>
    <name evidence="11" type="ORF">HLB44_24715</name>
</gene>
<keyword evidence="11" id="KW-0969">Cilium</keyword>
<organism evidence="11 12">
    <name type="scientific">Pseudaquabacterium terrae</name>
    <dbReference type="NCBI Taxonomy" id="2732868"/>
    <lineage>
        <taxon>Bacteria</taxon>
        <taxon>Pseudomonadati</taxon>
        <taxon>Pseudomonadota</taxon>
        <taxon>Betaproteobacteria</taxon>
        <taxon>Burkholderiales</taxon>
        <taxon>Sphaerotilaceae</taxon>
        <taxon>Pseudaquabacterium</taxon>
    </lineage>
</organism>
<evidence type="ECO:0000256" key="9">
    <source>
        <dbReference type="HAMAP-Rule" id="MF_01891"/>
    </source>
</evidence>
<keyword evidence="2 9" id="KW-0479">Metal-binding</keyword>
<evidence type="ECO:0000256" key="5">
    <source>
        <dbReference type="ARBA" id="ARBA00023015"/>
    </source>
</evidence>
<name>A0ABX2END9_9BURK</name>
<dbReference type="InterPro" id="IPR007944">
    <property type="entry name" value="FlhC"/>
</dbReference>
<evidence type="ECO:0000313" key="11">
    <source>
        <dbReference type="EMBL" id="NRF70215.1"/>
    </source>
</evidence>
<keyword evidence="8 9" id="KW-0804">Transcription</keyword>
<comment type="subcellular location">
    <subcellularLocation>
        <location evidence="9 10">Cytoplasm</location>
    </subcellularLocation>
</comment>
<dbReference type="HAMAP" id="MF_01891">
    <property type="entry name" value="FhlC"/>
    <property type="match status" value="1"/>
</dbReference>
<comment type="similarity">
    <text evidence="9 10">Belongs to the FlhC family.</text>
</comment>
<dbReference type="EMBL" id="JABRWJ010000008">
    <property type="protein sequence ID" value="NRF70215.1"/>
    <property type="molecule type" value="Genomic_DNA"/>
</dbReference>
<keyword evidence="12" id="KW-1185">Reference proteome</keyword>
<dbReference type="SUPFAM" id="SSF160930">
    <property type="entry name" value="FlhC-like"/>
    <property type="match status" value="1"/>
</dbReference>
<comment type="function">
    <text evidence="9">Functions in complex with FlhD as a master transcriptional regulator that regulates transcription of several flagellar and non-flagellar operons by binding to their promoter region. Activates expression of class 2 flagellar genes, including fliA, which is a flagellum-specific sigma factor that turns on the class 3 genes. Also regulates genes whose products function in a variety of physiological pathways.</text>
</comment>
<comment type="subunit">
    <text evidence="9">Heterohexamer composed of two FlhC and four FlhD subunits. Each FlhC binds a FlhD dimer, forming a heterotrimer, and a hexamer assembles by dimerization of two heterotrimers.</text>
</comment>
<feature type="binding site" evidence="9">
    <location>
        <position position="140"/>
    </location>
    <ligand>
        <name>Zn(2+)</name>
        <dbReference type="ChEBI" id="CHEBI:29105"/>
    </ligand>
</feature>
<evidence type="ECO:0000256" key="4">
    <source>
        <dbReference type="ARBA" id="ARBA00022833"/>
    </source>
</evidence>
<keyword evidence="4 9" id="KW-0862">Zinc</keyword>
<keyword evidence="5 9" id="KW-0805">Transcription regulation</keyword>
<feature type="binding site" evidence="9">
    <location>
        <position position="160"/>
    </location>
    <ligand>
        <name>Zn(2+)</name>
        <dbReference type="ChEBI" id="CHEBI:29105"/>
    </ligand>
</feature>